<organism evidence="2 3">
    <name type="scientific">Pleurodeles waltl</name>
    <name type="common">Iberian ribbed newt</name>
    <dbReference type="NCBI Taxonomy" id="8319"/>
    <lineage>
        <taxon>Eukaryota</taxon>
        <taxon>Metazoa</taxon>
        <taxon>Chordata</taxon>
        <taxon>Craniata</taxon>
        <taxon>Vertebrata</taxon>
        <taxon>Euteleostomi</taxon>
        <taxon>Amphibia</taxon>
        <taxon>Batrachia</taxon>
        <taxon>Caudata</taxon>
        <taxon>Salamandroidea</taxon>
        <taxon>Salamandridae</taxon>
        <taxon>Pleurodelinae</taxon>
        <taxon>Pleurodeles</taxon>
    </lineage>
</organism>
<evidence type="ECO:0000313" key="3">
    <source>
        <dbReference type="Proteomes" id="UP001066276"/>
    </source>
</evidence>
<dbReference type="AlphaFoldDB" id="A0AAV7VNF8"/>
<proteinExistence type="predicted"/>
<feature type="region of interest" description="Disordered" evidence="1">
    <location>
        <begin position="100"/>
        <end position="126"/>
    </location>
</feature>
<reference evidence="2" key="1">
    <citation type="journal article" date="2022" name="bioRxiv">
        <title>Sequencing and chromosome-scale assembly of the giantPleurodeles waltlgenome.</title>
        <authorList>
            <person name="Brown T."/>
            <person name="Elewa A."/>
            <person name="Iarovenko S."/>
            <person name="Subramanian E."/>
            <person name="Araus A.J."/>
            <person name="Petzold A."/>
            <person name="Susuki M."/>
            <person name="Suzuki K.-i.T."/>
            <person name="Hayashi T."/>
            <person name="Toyoda A."/>
            <person name="Oliveira C."/>
            <person name="Osipova E."/>
            <person name="Leigh N.D."/>
            <person name="Simon A."/>
            <person name="Yun M.H."/>
        </authorList>
    </citation>
    <scope>NUCLEOTIDE SEQUENCE</scope>
    <source>
        <strain evidence="2">20211129_DDA</strain>
        <tissue evidence="2">Liver</tissue>
    </source>
</reference>
<feature type="region of interest" description="Disordered" evidence="1">
    <location>
        <begin position="1"/>
        <end position="54"/>
    </location>
</feature>
<feature type="compositionally biased region" description="Acidic residues" evidence="1">
    <location>
        <begin position="39"/>
        <end position="52"/>
    </location>
</feature>
<evidence type="ECO:0000256" key="1">
    <source>
        <dbReference type="SAM" id="MobiDB-lite"/>
    </source>
</evidence>
<evidence type="ECO:0000313" key="2">
    <source>
        <dbReference type="EMBL" id="KAJ1202927.1"/>
    </source>
</evidence>
<sequence>MSSTRKTSPHEEIEQRDQRQKQPDKGSSEVFKVEHSEAEADPNIEADFDDLSQEQQKELLASYSEKEKECLTAHQESRSPASYQSCGGSRVLIAEDLPGRRKTAPGQQCSEPFSQWPMHSAITQIR</sequence>
<name>A0AAV7VNF8_PLEWA</name>
<gene>
    <name evidence="2" type="ORF">NDU88_006722</name>
</gene>
<dbReference type="EMBL" id="JANPWB010000003">
    <property type="protein sequence ID" value="KAJ1202927.1"/>
    <property type="molecule type" value="Genomic_DNA"/>
</dbReference>
<feature type="compositionally biased region" description="Basic and acidic residues" evidence="1">
    <location>
        <begin position="8"/>
        <end position="38"/>
    </location>
</feature>
<dbReference type="Proteomes" id="UP001066276">
    <property type="component" value="Chromosome 2_1"/>
</dbReference>
<keyword evidence="3" id="KW-1185">Reference proteome</keyword>
<comment type="caution">
    <text evidence="2">The sequence shown here is derived from an EMBL/GenBank/DDBJ whole genome shotgun (WGS) entry which is preliminary data.</text>
</comment>
<protein>
    <submittedName>
        <fullName evidence="2">Uncharacterized protein</fullName>
    </submittedName>
</protein>
<accession>A0AAV7VNF8</accession>